<reference evidence="3 4" key="1">
    <citation type="submission" date="2020-08" db="EMBL/GenBank/DDBJ databases">
        <title>Sequencing the genomes of 1000 actinobacteria strains.</title>
        <authorList>
            <person name="Klenk H.-P."/>
        </authorList>
    </citation>
    <scope>NUCLEOTIDE SEQUENCE [LARGE SCALE GENOMIC DNA]</scope>
    <source>
        <strain evidence="3 4">DSM 17945</strain>
    </source>
</reference>
<dbReference type="SUPFAM" id="SSF56214">
    <property type="entry name" value="4'-phosphopantetheinyl transferase"/>
    <property type="match status" value="1"/>
</dbReference>
<evidence type="ECO:0000313" key="4">
    <source>
        <dbReference type="Proteomes" id="UP000567246"/>
    </source>
</evidence>
<evidence type="ECO:0000313" key="3">
    <source>
        <dbReference type="EMBL" id="MBB5847855.1"/>
    </source>
</evidence>
<feature type="domain" description="4'-phosphopantetheinyl transferase" evidence="2">
    <location>
        <begin position="8"/>
        <end position="67"/>
    </location>
</feature>
<proteinExistence type="predicted"/>
<keyword evidence="1" id="KW-0808">Transferase</keyword>
<protein>
    <recommendedName>
        <fullName evidence="2">4'-phosphopantetheinyl transferase domain-containing protein</fullName>
    </recommendedName>
</protein>
<dbReference type="GO" id="GO:0008897">
    <property type="term" value="F:holo-[acyl-carrier-protein] synthase activity"/>
    <property type="evidence" value="ECO:0007669"/>
    <property type="project" value="InterPro"/>
</dbReference>
<dbReference type="InterPro" id="IPR037143">
    <property type="entry name" value="4-PPantetheinyl_Trfase_dom_sf"/>
</dbReference>
<dbReference type="Proteomes" id="UP000567246">
    <property type="component" value="Unassembled WGS sequence"/>
</dbReference>
<dbReference type="AlphaFoldDB" id="A0A7W9JH73"/>
<evidence type="ECO:0000259" key="2">
    <source>
        <dbReference type="Pfam" id="PF01648"/>
    </source>
</evidence>
<dbReference type="Pfam" id="PF01648">
    <property type="entry name" value="ACPS"/>
    <property type="match status" value="1"/>
</dbReference>
<name>A0A7W9JH73_9MICC</name>
<dbReference type="Gene3D" id="3.90.470.20">
    <property type="entry name" value="4'-phosphopantetheinyl transferase domain"/>
    <property type="match status" value="1"/>
</dbReference>
<accession>A0A7W9JH73</accession>
<organism evidence="3 4">
    <name type="scientific">Micrococcus endophyticus</name>
    <dbReference type="NCBI Taxonomy" id="455343"/>
    <lineage>
        <taxon>Bacteria</taxon>
        <taxon>Bacillati</taxon>
        <taxon>Actinomycetota</taxon>
        <taxon>Actinomycetes</taxon>
        <taxon>Micrococcales</taxon>
        <taxon>Micrococcaceae</taxon>
        <taxon>Micrococcus</taxon>
    </lineage>
</organism>
<gene>
    <name evidence="3" type="ORF">HDA33_000419</name>
</gene>
<dbReference type="EMBL" id="JACHMW010000001">
    <property type="protein sequence ID" value="MBB5847855.1"/>
    <property type="molecule type" value="Genomic_DNA"/>
</dbReference>
<dbReference type="InterPro" id="IPR008278">
    <property type="entry name" value="4-PPantetheinyl_Trfase_dom"/>
</dbReference>
<evidence type="ECO:0000256" key="1">
    <source>
        <dbReference type="ARBA" id="ARBA00022679"/>
    </source>
</evidence>
<comment type="caution">
    <text evidence="3">The sequence shown here is derived from an EMBL/GenBank/DDBJ whole genome shotgun (WGS) entry which is preliminary data.</text>
</comment>
<keyword evidence="4" id="KW-1185">Reference proteome</keyword>
<dbReference type="GO" id="GO:0000287">
    <property type="term" value="F:magnesium ion binding"/>
    <property type="evidence" value="ECO:0007669"/>
    <property type="project" value="InterPro"/>
</dbReference>
<sequence>MDAPAFADPGALGEVGFSPAERGWAAALPRSERPAARARLWTRKEALVKAAGTGFTGDPADVAALHPPPGVVLLDVAAGLPDGIVGSVALRRA</sequence>